<evidence type="ECO:0000256" key="2">
    <source>
        <dbReference type="ARBA" id="ARBA00022723"/>
    </source>
</evidence>
<dbReference type="InterPro" id="IPR016100">
    <property type="entry name" value="Prismane_a-bundle"/>
</dbReference>
<dbReference type="AlphaFoldDB" id="X0Y8A9"/>
<evidence type="ECO:0000256" key="5">
    <source>
        <dbReference type="ARBA" id="ARBA00023014"/>
    </source>
</evidence>
<keyword evidence="4" id="KW-0408">Iron</keyword>
<dbReference type="PANTHER" id="PTHR30109:SF0">
    <property type="entry name" value="HYDROXYLAMINE REDUCTASE"/>
    <property type="match status" value="1"/>
</dbReference>
<dbReference type="Pfam" id="PF03063">
    <property type="entry name" value="Prismane"/>
    <property type="match status" value="1"/>
</dbReference>
<comment type="caution">
    <text evidence="6">The sequence shown here is derived from an EMBL/GenBank/DDBJ whole genome shotgun (WGS) entry which is preliminary data.</text>
</comment>
<keyword evidence="2" id="KW-0479">Metal-binding</keyword>
<feature type="non-terminal residue" evidence="6">
    <location>
        <position position="1"/>
    </location>
</feature>
<keyword evidence="1" id="KW-0963">Cytoplasm</keyword>
<dbReference type="GO" id="GO:0004601">
    <property type="term" value="F:peroxidase activity"/>
    <property type="evidence" value="ECO:0007669"/>
    <property type="project" value="TreeGrafter"/>
</dbReference>
<dbReference type="Gene3D" id="1.20.1270.20">
    <property type="match status" value="1"/>
</dbReference>
<dbReference type="PANTHER" id="PTHR30109">
    <property type="entry name" value="HYDROXYLAMINE REDUCTASE"/>
    <property type="match status" value="1"/>
</dbReference>
<dbReference type="InterPro" id="IPR016099">
    <property type="entry name" value="Prismane-like_a/b-sand"/>
</dbReference>
<protein>
    <recommendedName>
        <fullName evidence="7">Hydroxylamine reductase</fullName>
    </recommendedName>
</protein>
<evidence type="ECO:0000256" key="1">
    <source>
        <dbReference type="ARBA" id="ARBA00022490"/>
    </source>
</evidence>
<evidence type="ECO:0000256" key="3">
    <source>
        <dbReference type="ARBA" id="ARBA00023002"/>
    </source>
</evidence>
<reference evidence="6" key="1">
    <citation type="journal article" date="2014" name="Front. Microbiol.">
        <title>High frequency of phylogenetically diverse reductive dehalogenase-homologous genes in deep subseafloor sedimentary metagenomes.</title>
        <authorList>
            <person name="Kawai M."/>
            <person name="Futagami T."/>
            <person name="Toyoda A."/>
            <person name="Takaki Y."/>
            <person name="Nishi S."/>
            <person name="Hori S."/>
            <person name="Arai W."/>
            <person name="Tsubouchi T."/>
            <person name="Morono Y."/>
            <person name="Uchiyama I."/>
            <person name="Ito T."/>
            <person name="Fujiyama A."/>
            <person name="Inagaki F."/>
            <person name="Takami H."/>
        </authorList>
    </citation>
    <scope>NUCLEOTIDE SEQUENCE</scope>
    <source>
        <strain evidence="6">Expedition CK06-06</strain>
    </source>
</reference>
<dbReference type="FunFam" id="1.20.1270.20:FF:000001">
    <property type="entry name" value="Hydroxylamine reductase"/>
    <property type="match status" value="1"/>
</dbReference>
<accession>X0Y8A9</accession>
<keyword evidence="5" id="KW-0411">Iron-sulfur</keyword>
<dbReference type="GO" id="GO:0050418">
    <property type="term" value="F:hydroxylamine reductase activity"/>
    <property type="evidence" value="ECO:0007669"/>
    <property type="project" value="TreeGrafter"/>
</dbReference>
<evidence type="ECO:0000313" key="6">
    <source>
        <dbReference type="EMBL" id="GAG33136.1"/>
    </source>
</evidence>
<organism evidence="6">
    <name type="scientific">marine sediment metagenome</name>
    <dbReference type="NCBI Taxonomy" id="412755"/>
    <lineage>
        <taxon>unclassified sequences</taxon>
        <taxon>metagenomes</taxon>
        <taxon>ecological metagenomes</taxon>
    </lineage>
</organism>
<dbReference type="InterPro" id="IPR004137">
    <property type="entry name" value="HCP/CODH"/>
</dbReference>
<dbReference type="SUPFAM" id="SSF56821">
    <property type="entry name" value="Prismane protein-like"/>
    <property type="match status" value="1"/>
</dbReference>
<dbReference type="EMBL" id="BARS01048122">
    <property type="protein sequence ID" value="GAG33136.1"/>
    <property type="molecule type" value="Genomic_DNA"/>
</dbReference>
<evidence type="ECO:0000256" key="4">
    <source>
        <dbReference type="ARBA" id="ARBA00023004"/>
    </source>
</evidence>
<proteinExistence type="predicted"/>
<name>X0Y8A9_9ZZZZ</name>
<dbReference type="GO" id="GO:0051536">
    <property type="term" value="F:iron-sulfur cluster binding"/>
    <property type="evidence" value="ECO:0007669"/>
    <property type="project" value="UniProtKB-KW"/>
</dbReference>
<dbReference type="InterPro" id="IPR011254">
    <property type="entry name" value="Prismane-like_sf"/>
</dbReference>
<feature type="non-terminal residue" evidence="6">
    <location>
        <position position="243"/>
    </location>
</feature>
<gene>
    <name evidence="6" type="ORF">S01H1_72186</name>
</gene>
<dbReference type="Gene3D" id="3.40.50.2030">
    <property type="match status" value="1"/>
</dbReference>
<evidence type="ECO:0008006" key="7">
    <source>
        <dbReference type="Google" id="ProtNLM"/>
    </source>
</evidence>
<keyword evidence="3" id="KW-0560">Oxidoreductase</keyword>
<dbReference type="GO" id="GO:0042542">
    <property type="term" value="P:response to hydrogen peroxide"/>
    <property type="evidence" value="ECO:0007669"/>
    <property type="project" value="TreeGrafter"/>
</dbReference>
<dbReference type="GO" id="GO:0046872">
    <property type="term" value="F:metal ion binding"/>
    <property type="evidence" value="ECO:0007669"/>
    <property type="project" value="UniProtKB-KW"/>
</dbReference>
<sequence length="243" mass="26468">RYEQECRKAGKQPEVLCPEDCRLADTPEGLTEQAAMLQIAKRKEELGEDAVGLQELITYGLKGAAAYADHAQILGVADDEVFATFNEILSYLAENPTDVDELTATALKVGELNLKVMELLDRANTGAYGHPVPTQVRVTPVAGKCICVSGHDLKDLEELLKQTEGKGVNVYTHGEMLPALAYPGLKKYPHLVGNYGGAWQDQQKEFDAFPGAILMTTNCIQKPRDGYKGCIFTSGLVGWPGVR</sequence>